<keyword evidence="3" id="KW-1185">Reference proteome</keyword>
<dbReference type="Pfam" id="PF00132">
    <property type="entry name" value="Hexapep"/>
    <property type="match status" value="1"/>
</dbReference>
<comment type="similarity">
    <text evidence="1">Belongs to the transferase hexapeptide repeat family.</text>
</comment>
<protein>
    <submittedName>
        <fullName evidence="2">Acyltransferase</fullName>
    </submittedName>
</protein>
<keyword evidence="2" id="KW-0808">Transferase</keyword>
<proteinExistence type="inferred from homology"/>
<reference evidence="2 3" key="1">
    <citation type="submission" date="2019-11" db="EMBL/GenBank/DDBJ databases">
        <title>Pseudodesulfovibrio alkaliphilus, sp. nov., an alkaliphilic sulfate-reducing bacteria from mud volcano of Taman peninsula, Russia.</title>
        <authorList>
            <person name="Frolova A."/>
            <person name="Merkel A.Y."/>
            <person name="Slobodkin A.I."/>
        </authorList>
    </citation>
    <scope>NUCLEOTIDE SEQUENCE [LARGE SCALE GENOMIC DNA]</scope>
    <source>
        <strain evidence="2 3">F-1</strain>
    </source>
</reference>
<accession>A0A7K1KN83</accession>
<dbReference type="InterPro" id="IPR050179">
    <property type="entry name" value="Trans_hexapeptide_repeat"/>
</dbReference>
<dbReference type="SUPFAM" id="SSF51161">
    <property type="entry name" value="Trimeric LpxA-like enzymes"/>
    <property type="match status" value="1"/>
</dbReference>
<keyword evidence="2" id="KW-0012">Acyltransferase</keyword>
<comment type="caution">
    <text evidence="2">The sequence shown here is derived from an EMBL/GenBank/DDBJ whole genome shotgun (WGS) entry which is preliminary data.</text>
</comment>
<evidence type="ECO:0000313" key="3">
    <source>
        <dbReference type="Proteomes" id="UP000461162"/>
    </source>
</evidence>
<sequence>MRMRRKFQRSLPFADAIFDRWERAELLGFGKGSSIYDSSLVFGEISVGENVWIGPFTILDGTGGGLSIGPCCSISAGVHLYTHDSVAHALSGRKAPLHHAPVAIGRCTFIGPHSIVKAGVTIGDHCVVAAHSFVNRDIPPRTIVAGTPARPVGRVEIDGEQVSLKYDREEG</sequence>
<evidence type="ECO:0000256" key="1">
    <source>
        <dbReference type="ARBA" id="ARBA00007274"/>
    </source>
</evidence>
<dbReference type="GO" id="GO:0016746">
    <property type="term" value="F:acyltransferase activity"/>
    <property type="evidence" value="ECO:0007669"/>
    <property type="project" value="UniProtKB-KW"/>
</dbReference>
<dbReference type="Gene3D" id="2.160.10.10">
    <property type="entry name" value="Hexapeptide repeat proteins"/>
    <property type="match status" value="1"/>
</dbReference>
<gene>
    <name evidence="2" type="ORF">GKC30_07810</name>
</gene>
<dbReference type="AlphaFoldDB" id="A0A7K1KN83"/>
<dbReference type="PANTHER" id="PTHR43300">
    <property type="entry name" value="ACETYLTRANSFERASE"/>
    <property type="match status" value="1"/>
</dbReference>
<dbReference type="CDD" id="cd04647">
    <property type="entry name" value="LbH_MAT_like"/>
    <property type="match status" value="1"/>
</dbReference>
<dbReference type="Proteomes" id="UP000461162">
    <property type="component" value="Unassembled WGS sequence"/>
</dbReference>
<dbReference type="PANTHER" id="PTHR43300:SF11">
    <property type="entry name" value="ACETYLTRANSFERASE RV3034C-RELATED"/>
    <property type="match status" value="1"/>
</dbReference>
<evidence type="ECO:0000313" key="2">
    <source>
        <dbReference type="EMBL" id="MUM77533.1"/>
    </source>
</evidence>
<name>A0A7K1KN83_9BACT</name>
<dbReference type="InterPro" id="IPR001451">
    <property type="entry name" value="Hexapep"/>
</dbReference>
<organism evidence="2 3">
    <name type="scientific">Pseudodesulfovibrio alkaliphilus</name>
    <dbReference type="NCBI Taxonomy" id="2661613"/>
    <lineage>
        <taxon>Bacteria</taxon>
        <taxon>Pseudomonadati</taxon>
        <taxon>Thermodesulfobacteriota</taxon>
        <taxon>Desulfovibrionia</taxon>
        <taxon>Desulfovibrionales</taxon>
        <taxon>Desulfovibrionaceae</taxon>
    </lineage>
</organism>
<dbReference type="EMBL" id="WODC01000004">
    <property type="protein sequence ID" value="MUM77533.1"/>
    <property type="molecule type" value="Genomic_DNA"/>
</dbReference>
<dbReference type="InterPro" id="IPR011004">
    <property type="entry name" value="Trimer_LpxA-like_sf"/>
</dbReference>